<dbReference type="AlphaFoldDB" id="A0AAD9PSN3"/>
<evidence type="ECO:0000313" key="1">
    <source>
        <dbReference type="EMBL" id="KAK2548292.1"/>
    </source>
</evidence>
<proteinExistence type="predicted"/>
<name>A0AAD9PSN3_ACRCE</name>
<organism evidence="1 2">
    <name type="scientific">Acropora cervicornis</name>
    <name type="common">Staghorn coral</name>
    <dbReference type="NCBI Taxonomy" id="6130"/>
    <lineage>
        <taxon>Eukaryota</taxon>
        <taxon>Metazoa</taxon>
        <taxon>Cnidaria</taxon>
        <taxon>Anthozoa</taxon>
        <taxon>Hexacorallia</taxon>
        <taxon>Scleractinia</taxon>
        <taxon>Astrocoeniina</taxon>
        <taxon>Acroporidae</taxon>
        <taxon>Acropora</taxon>
    </lineage>
</organism>
<protein>
    <submittedName>
        <fullName evidence="1">Uncharacterized protein</fullName>
    </submittedName>
</protein>
<keyword evidence="2" id="KW-1185">Reference proteome</keyword>
<reference evidence="1" key="2">
    <citation type="journal article" date="2023" name="Science">
        <title>Genomic signatures of disease resistance in endangered staghorn corals.</title>
        <authorList>
            <person name="Vollmer S.V."/>
            <person name="Selwyn J.D."/>
            <person name="Despard B.A."/>
            <person name="Roesel C.L."/>
        </authorList>
    </citation>
    <scope>NUCLEOTIDE SEQUENCE</scope>
    <source>
        <strain evidence="1">K2</strain>
    </source>
</reference>
<accession>A0AAD9PSN3</accession>
<reference evidence="1" key="1">
    <citation type="journal article" date="2023" name="G3 (Bethesda)">
        <title>Whole genome assembly and annotation of the endangered Caribbean coral Acropora cervicornis.</title>
        <authorList>
            <person name="Selwyn J.D."/>
            <person name="Vollmer S.V."/>
        </authorList>
    </citation>
    <scope>NUCLEOTIDE SEQUENCE</scope>
    <source>
        <strain evidence="1">K2</strain>
    </source>
</reference>
<evidence type="ECO:0000313" key="2">
    <source>
        <dbReference type="Proteomes" id="UP001249851"/>
    </source>
</evidence>
<sequence length="160" mass="18745">MKYKYNGGSPIQELDSVRCRYYCLYFLNETNKGKSFYALLKVYLGWQRKDWKKEDITLQKRSGTPEYNKKKGKPLINEAGKAVINEFADYVEPENVKKGKREGRWKGKGLDIHKYIGKLPKPKAGWTPGGYKYMGPYNSLEQQLRYDPETGKVLEWYVKP</sequence>
<gene>
    <name evidence="1" type="ORF">P5673_031524</name>
</gene>
<comment type="caution">
    <text evidence="1">The sequence shown here is derived from an EMBL/GenBank/DDBJ whole genome shotgun (WGS) entry which is preliminary data.</text>
</comment>
<dbReference type="Proteomes" id="UP001249851">
    <property type="component" value="Unassembled WGS sequence"/>
</dbReference>
<dbReference type="EMBL" id="JARQWQ010000150">
    <property type="protein sequence ID" value="KAK2548292.1"/>
    <property type="molecule type" value="Genomic_DNA"/>
</dbReference>